<dbReference type="InterPro" id="IPR036412">
    <property type="entry name" value="HAD-like_sf"/>
</dbReference>
<dbReference type="InterPro" id="IPR050155">
    <property type="entry name" value="HAD-like_hydrolase_sf"/>
</dbReference>
<dbReference type="AlphaFoldDB" id="A0A1K2HCQ6"/>
<evidence type="ECO:0000313" key="1">
    <source>
        <dbReference type="EMBL" id="SFZ74445.1"/>
    </source>
</evidence>
<dbReference type="Pfam" id="PF13419">
    <property type="entry name" value="HAD_2"/>
    <property type="match status" value="1"/>
</dbReference>
<dbReference type="Gene3D" id="1.10.150.240">
    <property type="entry name" value="Putative phosphatase, domain 2"/>
    <property type="match status" value="1"/>
</dbReference>
<dbReference type="Proteomes" id="UP000185655">
    <property type="component" value="Unassembled WGS sequence"/>
</dbReference>
<dbReference type="PANTHER" id="PTHR43434">
    <property type="entry name" value="PHOSPHOGLYCOLATE PHOSPHATASE"/>
    <property type="match status" value="1"/>
</dbReference>
<dbReference type="PANTHER" id="PTHR43434:SF20">
    <property type="entry name" value="5'-NUCLEOTIDASE"/>
    <property type="match status" value="1"/>
</dbReference>
<reference evidence="1 2" key="1">
    <citation type="submission" date="2016-11" db="EMBL/GenBank/DDBJ databases">
        <authorList>
            <person name="Jaros S."/>
            <person name="Januszkiewicz K."/>
            <person name="Wedrychowicz H."/>
        </authorList>
    </citation>
    <scope>NUCLEOTIDE SEQUENCE [LARGE SCALE GENOMIC DNA]</scope>
    <source>
        <strain evidence="1 2">DSM 22330</strain>
    </source>
</reference>
<dbReference type="EMBL" id="FPKS01000005">
    <property type="protein sequence ID" value="SFZ74445.1"/>
    <property type="molecule type" value="Genomic_DNA"/>
</dbReference>
<dbReference type="RefSeq" id="WP_031365873.1">
    <property type="nucleotide sequence ID" value="NZ_FPKS01000005.1"/>
</dbReference>
<accession>A0A1K2HCQ6</accession>
<dbReference type="SFLD" id="SFLDS00003">
    <property type="entry name" value="Haloacid_Dehalogenase"/>
    <property type="match status" value="1"/>
</dbReference>
<dbReference type="SUPFAM" id="SSF56784">
    <property type="entry name" value="HAD-like"/>
    <property type="match status" value="1"/>
</dbReference>
<dbReference type="InterPro" id="IPR023198">
    <property type="entry name" value="PGP-like_dom2"/>
</dbReference>
<protein>
    <submittedName>
        <fullName evidence="1">Phosphoglycolate phosphatase</fullName>
    </submittedName>
</protein>
<dbReference type="Gene3D" id="3.40.50.1000">
    <property type="entry name" value="HAD superfamily/HAD-like"/>
    <property type="match status" value="1"/>
</dbReference>
<dbReference type="GO" id="GO:0005829">
    <property type="term" value="C:cytosol"/>
    <property type="evidence" value="ECO:0007669"/>
    <property type="project" value="TreeGrafter"/>
</dbReference>
<dbReference type="InterPro" id="IPR041492">
    <property type="entry name" value="HAD_2"/>
</dbReference>
<gene>
    <name evidence="1" type="ORF">SAMN02746068_01254</name>
</gene>
<dbReference type="STRING" id="1122154.SAMN02746068_01254"/>
<organism evidence="1 2">
    <name type="scientific">Pseudolactococcus chungangensis CAU 28 = DSM 22330</name>
    <dbReference type="NCBI Taxonomy" id="1122154"/>
    <lineage>
        <taxon>Bacteria</taxon>
        <taxon>Bacillati</taxon>
        <taxon>Bacillota</taxon>
        <taxon>Bacilli</taxon>
        <taxon>Lactobacillales</taxon>
        <taxon>Streptococcaceae</taxon>
        <taxon>Pseudolactococcus</taxon>
    </lineage>
</organism>
<dbReference type="SFLD" id="SFLDG01129">
    <property type="entry name" value="C1.5:_HAD__Beta-PGM__Phosphata"/>
    <property type="match status" value="1"/>
</dbReference>
<evidence type="ECO:0000313" key="2">
    <source>
        <dbReference type="Proteomes" id="UP000185655"/>
    </source>
</evidence>
<dbReference type="GO" id="GO:0004713">
    <property type="term" value="F:protein tyrosine kinase activity"/>
    <property type="evidence" value="ECO:0007669"/>
    <property type="project" value="TreeGrafter"/>
</dbReference>
<name>A0A1K2HCQ6_9LACT</name>
<proteinExistence type="predicted"/>
<dbReference type="OrthoDB" id="9792518at2"/>
<dbReference type="InterPro" id="IPR023214">
    <property type="entry name" value="HAD_sf"/>
</dbReference>
<sequence>MILKNLFFDLDGTILESSRGILNSFRYTFDEMKYPQLSDTELNTFIGPPLEVTFETLSKGDDAWAKKAIMTYRQYYATKGMFDAKPYDGILEMLEDLHHHNYNLFIATSKKEDVAQNMLSELNLSHHFKGIFGNTPQAHSKTLVLKKSLELTQSTPNTSAMIGDRKFDIIGGQENNVAKTIGVLWGFGDETELKNAGSNILIAHPQQLLEIIR</sequence>